<dbReference type="Proteomes" id="UP000507470">
    <property type="component" value="Unassembled WGS sequence"/>
</dbReference>
<keyword evidence="3" id="KW-1185">Reference proteome</keyword>
<evidence type="ECO:0000256" key="1">
    <source>
        <dbReference type="SAM" id="MobiDB-lite"/>
    </source>
</evidence>
<proteinExistence type="predicted"/>
<accession>A0A6J8B8K8</accession>
<dbReference type="Pfam" id="PF10238">
    <property type="entry name" value="Eapp_C"/>
    <property type="match status" value="1"/>
</dbReference>
<dbReference type="EMBL" id="CACVKT020002664">
    <property type="protein sequence ID" value="CAC5379324.1"/>
    <property type="molecule type" value="Genomic_DNA"/>
</dbReference>
<reference evidence="2 3" key="1">
    <citation type="submission" date="2020-06" db="EMBL/GenBank/DDBJ databases">
        <authorList>
            <person name="Li R."/>
            <person name="Bekaert M."/>
        </authorList>
    </citation>
    <scope>NUCLEOTIDE SEQUENCE [LARGE SCALE GENOMIC DNA]</scope>
    <source>
        <strain evidence="3">wild</strain>
    </source>
</reference>
<protein>
    <submittedName>
        <fullName evidence="2">E2F-associated phosphoprotein</fullName>
    </submittedName>
</protein>
<name>A0A6J8B8K8_MYTCO</name>
<dbReference type="OrthoDB" id="122464at2759"/>
<feature type="compositionally biased region" description="Polar residues" evidence="1">
    <location>
        <begin position="82"/>
        <end position="94"/>
    </location>
</feature>
<feature type="region of interest" description="Disordered" evidence="1">
    <location>
        <begin position="1"/>
        <end position="106"/>
    </location>
</feature>
<feature type="compositionally biased region" description="Basic and acidic residues" evidence="1">
    <location>
        <begin position="95"/>
        <end position="106"/>
    </location>
</feature>
<feature type="compositionally biased region" description="Acidic residues" evidence="1">
    <location>
        <begin position="11"/>
        <end position="31"/>
    </location>
</feature>
<feature type="region of interest" description="Disordered" evidence="1">
    <location>
        <begin position="122"/>
        <end position="145"/>
    </location>
</feature>
<gene>
    <name evidence="2" type="ORF">MCOR_15403</name>
</gene>
<feature type="compositionally biased region" description="Basic and acidic residues" evidence="1">
    <location>
        <begin position="62"/>
        <end position="81"/>
    </location>
</feature>
<sequence length="277" mass="32371">MNRITDRDYDYYDFEDDSDHEPCDSSDDDLEVILHGTPEQKRKLQTKVQQRHDSSSEDDFEKEMNNELNKHIKGLEHERSKSNVAETVQNSSKAQDQEKPTEQQKFYDDIYYDSEEEEMVLQGDERVKRRQPVQSNDDLLYDPDLDDEDQRWVDAERQAYQPAVPSGSKSKRLANSDAVLNCPACMTLLCLDCQGHDIYEHQYRAMFVKNCHVDTTEVLKQPLQKKKRTKKQKTLDTTNNETEDNFHPVKCTECSTVVGVFDNDEVYHFFNVLASHT</sequence>
<dbReference type="PANTHER" id="PTHR15967:SF0">
    <property type="entry name" value="E2F-ASSOCIATED PHOSPHOPROTEIN"/>
    <property type="match status" value="1"/>
</dbReference>
<evidence type="ECO:0000313" key="2">
    <source>
        <dbReference type="EMBL" id="CAC5379324.1"/>
    </source>
</evidence>
<organism evidence="2 3">
    <name type="scientific">Mytilus coruscus</name>
    <name type="common">Sea mussel</name>
    <dbReference type="NCBI Taxonomy" id="42192"/>
    <lineage>
        <taxon>Eukaryota</taxon>
        <taxon>Metazoa</taxon>
        <taxon>Spiralia</taxon>
        <taxon>Lophotrochozoa</taxon>
        <taxon>Mollusca</taxon>
        <taxon>Bivalvia</taxon>
        <taxon>Autobranchia</taxon>
        <taxon>Pteriomorphia</taxon>
        <taxon>Mytilida</taxon>
        <taxon>Mytiloidea</taxon>
        <taxon>Mytilidae</taxon>
        <taxon>Mytilinae</taxon>
        <taxon>Mytilus</taxon>
    </lineage>
</organism>
<feature type="compositionally biased region" description="Basic and acidic residues" evidence="1">
    <location>
        <begin position="1"/>
        <end position="10"/>
    </location>
</feature>
<dbReference type="GO" id="GO:0005634">
    <property type="term" value="C:nucleus"/>
    <property type="evidence" value="ECO:0007669"/>
    <property type="project" value="TreeGrafter"/>
</dbReference>
<evidence type="ECO:0000313" key="3">
    <source>
        <dbReference type="Proteomes" id="UP000507470"/>
    </source>
</evidence>
<dbReference type="InterPro" id="IPR019370">
    <property type="entry name" value="E2F-assoc_phosphoprotein"/>
</dbReference>
<dbReference type="AlphaFoldDB" id="A0A6J8B8K8"/>
<dbReference type="PANTHER" id="PTHR15967">
    <property type="entry name" value="E2F-ASSOCIATED PHOSPHOPROTEIN"/>
    <property type="match status" value="1"/>
</dbReference>